<reference evidence="1" key="1">
    <citation type="submission" date="2021-01" db="EMBL/GenBank/DDBJ databases">
        <authorList>
            <person name="Corre E."/>
            <person name="Pelletier E."/>
            <person name="Niang G."/>
            <person name="Scheremetjew M."/>
            <person name="Finn R."/>
            <person name="Kale V."/>
            <person name="Holt S."/>
            <person name="Cochrane G."/>
            <person name="Meng A."/>
            <person name="Brown T."/>
            <person name="Cohen L."/>
        </authorList>
    </citation>
    <scope>NUCLEOTIDE SEQUENCE</scope>
    <source>
        <strain evidence="1">Fehren 1</strain>
    </source>
</reference>
<gene>
    <name evidence="1" type="ORF">FEHR0123_LOCUS6276</name>
</gene>
<organism evidence="1">
    <name type="scientific">Favella ehrenbergii</name>
    <dbReference type="NCBI Taxonomy" id="182087"/>
    <lineage>
        <taxon>Eukaryota</taxon>
        <taxon>Sar</taxon>
        <taxon>Alveolata</taxon>
        <taxon>Ciliophora</taxon>
        <taxon>Intramacronucleata</taxon>
        <taxon>Spirotrichea</taxon>
        <taxon>Choreotrichia</taxon>
        <taxon>Tintinnida</taxon>
        <taxon>Xystonellidae</taxon>
        <taxon>Favella</taxon>
    </lineage>
</organism>
<proteinExistence type="predicted"/>
<dbReference type="AlphaFoldDB" id="A0A7S3MMB8"/>
<accession>A0A7S3MMB8</accession>
<name>A0A7S3MMB8_9SPIT</name>
<evidence type="ECO:0000313" key="1">
    <source>
        <dbReference type="EMBL" id="CAE0311357.1"/>
    </source>
</evidence>
<sequence length="115" mass="12693">MLVEPIYDLLGVAVPDECAHIVGARGENICMVGAEPHALHWQRVACEHHDRRLCSRAQVPHLDRVVSRCRRDKVLVFVEVEGQDLVVMSVDSLDIAPLSQVPNAHRLVATAAAKD</sequence>
<dbReference type="EMBL" id="HBIE01020635">
    <property type="protein sequence ID" value="CAE0311357.1"/>
    <property type="molecule type" value="Transcribed_RNA"/>
</dbReference>
<protein>
    <submittedName>
        <fullName evidence="1">Uncharacterized protein</fullName>
    </submittedName>
</protein>